<dbReference type="InterPro" id="IPR007549">
    <property type="entry name" value="DUF512"/>
</dbReference>
<dbReference type="EMBL" id="CP017269">
    <property type="protein sequence ID" value="AOT68444.1"/>
    <property type="molecule type" value="Genomic_DNA"/>
</dbReference>
<dbReference type="InterPro" id="IPR041489">
    <property type="entry name" value="PDZ_6"/>
</dbReference>
<dbReference type="Proteomes" id="UP000095743">
    <property type="component" value="Chromosome"/>
</dbReference>
<dbReference type="OrthoDB" id="9774724at2"/>
<dbReference type="Pfam" id="PF04459">
    <property type="entry name" value="DUF512"/>
    <property type="match status" value="1"/>
</dbReference>
<dbReference type="Gene3D" id="3.20.20.70">
    <property type="entry name" value="Aldolase class I"/>
    <property type="match status" value="1"/>
</dbReference>
<dbReference type="InterPro" id="IPR036034">
    <property type="entry name" value="PDZ_sf"/>
</dbReference>
<dbReference type="Pfam" id="PF19238">
    <property type="entry name" value="Radical_SAM_2"/>
    <property type="match status" value="1"/>
</dbReference>
<dbReference type="Gene3D" id="2.30.42.10">
    <property type="match status" value="1"/>
</dbReference>
<evidence type="ECO:0000259" key="2">
    <source>
        <dbReference type="Pfam" id="PF17820"/>
    </source>
</evidence>
<dbReference type="AlphaFoldDB" id="A0A1D8GC02"/>
<feature type="domain" description="PDZ" evidence="2">
    <location>
        <begin position="9"/>
        <end position="58"/>
    </location>
</feature>
<evidence type="ECO:0000313" key="5">
    <source>
        <dbReference type="Proteomes" id="UP000095743"/>
    </source>
</evidence>
<dbReference type="RefSeq" id="WP_069973999.1">
    <property type="nucleotide sequence ID" value="NZ_CP017269.1"/>
</dbReference>
<evidence type="ECO:0000259" key="1">
    <source>
        <dbReference type="Pfam" id="PF04459"/>
    </source>
</evidence>
<proteinExistence type="predicted"/>
<dbReference type="SUPFAM" id="SSF50156">
    <property type="entry name" value="PDZ domain-like"/>
    <property type="match status" value="1"/>
</dbReference>
<dbReference type="InterPro" id="IPR045375">
    <property type="entry name" value="Put_radical_SAM-like_N"/>
</dbReference>
<feature type="domain" description="DUF512" evidence="1">
    <location>
        <begin position="224"/>
        <end position="426"/>
    </location>
</feature>
<keyword evidence="5" id="KW-1185">Reference proteome</keyword>
<dbReference type="STRING" id="1424294.Gferi_01855"/>
<dbReference type="SUPFAM" id="SSF102114">
    <property type="entry name" value="Radical SAM enzymes"/>
    <property type="match status" value="1"/>
</dbReference>
<accession>A0A1D8GC02</accession>
<reference evidence="4 5" key="1">
    <citation type="submission" date="2016-09" db="EMBL/GenBank/DDBJ databases">
        <title>Genomic analysis reveals versatility of anaerobic energy metabolism of Geosporobacter ferrireducens IRF9 of phylum Firmicutes.</title>
        <authorList>
            <person name="Kim S.-J."/>
        </authorList>
    </citation>
    <scope>NUCLEOTIDE SEQUENCE [LARGE SCALE GENOMIC DNA]</scope>
    <source>
        <strain evidence="4 5">IRF9</strain>
    </source>
</reference>
<organism evidence="4 5">
    <name type="scientific">Geosporobacter ferrireducens</name>
    <dbReference type="NCBI Taxonomy" id="1424294"/>
    <lineage>
        <taxon>Bacteria</taxon>
        <taxon>Bacillati</taxon>
        <taxon>Bacillota</taxon>
        <taxon>Clostridia</taxon>
        <taxon>Peptostreptococcales</taxon>
        <taxon>Thermotaleaceae</taxon>
        <taxon>Geosporobacter</taxon>
    </lineage>
</organism>
<evidence type="ECO:0000313" key="4">
    <source>
        <dbReference type="EMBL" id="AOT68444.1"/>
    </source>
</evidence>
<gene>
    <name evidence="4" type="ORF">Gferi_01855</name>
</gene>
<feature type="domain" description="Putative radical SAM N-terminal" evidence="3">
    <location>
        <begin position="71"/>
        <end position="221"/>
    </location>
</feature>
<protein>
    <submittedName>
        <fullName evidence="4">Fe-S oxidoreductase</fullName>
    </submittedName>
</protein>
<dbReference type="InterPro" id="IPR013785">
    <property type="entry name" value="Aldolase_TIM"/>
</dbReference>
<evidence type="ECO:0000259" key="3">
    <source>
        <dbReference type="Pfam" id="PF19238"/>
    </source>
</evidence>
<name>A0A1D8GC02_9FIRM</name>
<dbReference type="InterPro" id="IPR058240">
    <property type="entry name" value="rSAM_sf"/>
</dbReference>
<sequence length="446" mass="51298">MEEVQGRNIICEVIEDSIAAKLSIKKGDKLLKINHQTIEDIIEYMFLLAEEELEIEIEKEDGSLKVYSIRKEYDEDLGIVFENPIIDEAKSCRNKCVFCFIDQLPKDMRKTLYFKDDDSRLSFLQGNFITLTNMSDNDIEKIIRYRISPINISIHTTDPDLRKKMLNNKTAGNIMKRLEKLSDAGIRMNGQIVLCPEINDGKNLDKTIEDLSRLYPAMVSVAVVPVGLTHFRENLYPLRCFNEKEAKETIHQIHRWQKKLLKEIGSRFIFLSDEFYVTAKQEIPTYEAYEDFPQLENGVGLMAKFYKEVQEHLPSIQNRDVKEKIVSVATGISAGDFMKKLCAEIERYLQPIKIQVYPIHNDFFGNTITVSGLITGSDIIKALRHKHLGVKLILPSSMFKAGENILLDDKTTDELERILNVPVIIAEVSGLDFINKIINDERNMEV</sequence>
<dbReference type="KEGG" id="gfe:Gferi_01855"/>
<dbReference type="Pfam" id="PF17820">
    <property type="entry name" value="PDZ_6"/>
    <property type="match status" value="1"/>
</dbReference>